<dbReference type="GO" id="GO:0009252">
    <property type="term" value="P:peptidoglycan biosynthetic process"/>
    <property type="evidence" value="ECO:0007669"/>
    <property type="project" value="UniProtKB-UniRule"/>
</dbReference>
<dbReference type="GO" id="GO:0008932">
    <property type="term" value="F:lytic endotransglycosylase activity"/>
    <property type="evidence" value="ECO:0007669"/>
    <property type="project" value="UniProtKB-UniRule"/>
</dbReference>
<evidence type="ECO:0000256" key="4">
    <source>
        <dbReference type="ARBA" id="ARBA00023136"/>
    </source>
</evidence>
<evidence type="ECO:0000256" key="3">
    <source>
        <dbReference type="ARBA" id="ARBA00022989"/>
    </source>
</evidence>
<keyword evidence="6 7" id="KW-0961">Cell wall biogenesis/degradation</keyword>
<keyword evidence="2 7" id="KW-0812">Transmembrane</keyword>
<dbReference type="GO" id="GO:0005886">
    <property type="term" value="C:plasma membrane"/>
    <property type="evidence" value="ECO:0007669"/>
    <property type="project" value="UniProtKB-UniRule"/>
</dbReference>
<keyword evidence="1 7" id="KW-1003">Cell membrane</keyword>
<dbReference type="GO" id="GO:0071555">
    <property type="term" value="P:cell wall organization"/>
    <property type="evidence" value="ECO:0007669"/>
    <property type="project" value="UniProtKB-KW"/>
</dbReference>
<comment type="function">
    <text evidence="7">Functions as a peptidoglycan terminase that cleaves nascent peptidoglycan strands endolytically to terminate their elongation.</text>
</comment>
<evidence type="ECO:0000256" key="5">
    <source>
        <dbReference type="ARBA" id="ARBA00023239"/>
    </source>
</evidence>
<keyword evidence="9" id="KW-1185">Reference proteome</keyword>
<keyword evidence="7" id="KW-0997">Cell inner membrane</keyword>
<dbReference type="HAMAP" id="MF_02065">
    <property type="entry name" value="MltG"/>
    <property type="match status" value="1"/>
</dbReference>
<dbReference type="STRING" id="404433.BTW07_04060"/>
<evidence type="ECO:0000256" key="1">
    <source>
        <dbReference type="ARBA" id="ARBA00022475"/>
    </source>
</evidence>
<keyword evidence="5 7" id="KW-0456">Lyase</keyword>
<dbReference type="AlphaFoldDB" id="A0A1Q8SW49"/>
<dbReference type="PANTHER" id="PTHR30518:SF2">
    <property type="entry name" value="ENDOLYTIC MUREIN TRANSGLYCOSYLASE"/>
    <property type="match status" value="1"/>
</dbReference>
<keyword evidence="4 7" id="KW-0472">Membrane</keyword>
<comment type="caution">
    <text evidence="8">The sequence shown here is derived from an EMBL/GenBank/DDBJ whole genome shotgun (WGS) entry which is preliminary data.</text>
</comment>
<evidence type="ECO:0000256" key="7">
    <source>
        <dbReference type="HAMAP-Rule" id="MF_02065"/>
    </source>
</evidence>
<comment type="catalytic activity">
    <reaction evidence="7">
        <text>a peptidoglycan chain = a peptidoglycan chain with N-acetyl-1,6-anhydromuramyl-[peptide] at the reducing end + a peptidoglycan chain with N-acetylglucosamine at the non-reducing end.</text>
        <dbReference type="EC" id="4.2.2.29"/>
    </reaction>
</comment>
<proteinExistence type="inferred from homology"/>
<reference evidence="8 9" key="1">
    <citation type="submission" date="2016-12" db="EMBL/GenBank/DDBJ databases">
        <title>Draft genome sequences of strains Salinicola socius SMB35, Salinicola sp. MH3R3-1 and Chromohalobacter sp. SMB17 from the Verkhnekamsk potash mining region of Russia.</title>
        <authorList>
            <person name="Mavrodi D.V."/>
            <person name="Olsson B.E."/>
            <person name="Korsakova E.S."/>
            <person name="Pyankova A."/>
            <person name="Mavrodi O.V."/>
            <person name="Plotnikova E.G."/>
        </authorList>
    </citation>
    <scope>NUCLEOTIDE SEQUENCE [LARGE SCALE GENOMIC DNA]</scope>
    <source>
        <strain evidence="8 9">SMB35</strain>
    </source>
</reference>
<dbReference type="OrthoDB" id="9814591at2"/>
<accession>A0A1Q8SW49</accession>
<dbReference type="Gene3D" id="3.30.160.60">
    <property type="entry name" value="Classic Zinc Finger"/>
    <property type="match status" value="1"/>
</dbReference>
<evidence type="ECO:0000256" key="6">
    <source>
        <dbReference type="ARBA" id="ARBA00023316"/>
    </source>
</evidence>
<keyword evidence="3 7" id="KW-1133">Transmembrane helix</keyword>
<dbReference type="Proteomes" id="UP000186878">
    <property type="component" value="Unassembled WGS sequence"/>
</dbReference>
<dbReference type="CDD" id="cd08010">
    <property type="entry name" value="MltG_like"/>
    <property type="match status" value="1"/>
</dbReference>
<dbReference type="InterPro" id="IPR003770">
    <property type="entry name" value="MLTG-like"/>
</dbReference>
<organism evidence="8 9">
    <name type="scientific">Salinicola socius</name>
    <dbReference type="NCBI Taxonomy" id="404433"/>
    <lineage>
        <taxon>Bacteria</taxon>
        <taxon>Pseudomonadati</taxon>
        <taxon>Pseudomonadota</taxon>
        <taxon>Gammaproteobacteria</taxon>
        <taxon>Oceanospirillales</taxon>
        <taxon>Halomonadaceae</taxon>
        <taxon>Salinicola</taxon>
    </lineage>
</organism>
<evidence type="ECO:0000256" key="2">
    <source>
        <dbReference type="ARBA" id="ARBA00022692"/>
    </source>
</evidence>
<feature type="site" description="Important for catalytic activity" evidence="7">
    <location>
        <position position="219"/>
    </location>
</feature>
<evidence type="ECO:0000313" key="9">
    <source>
        <dbReference type="Proteomes" id="UP000186878"/>
    </source>
</evidence>
<dbReference type="Gene3D" id="3.30.1490.480">
    <property type="entry name" value="Endolytic murein transglycosylase"/>
    <property type="match status" value="1"/>
</dbReference>
<dbReference type="NCBIfam" id="TIGR00247">
    <property type="entry name" value="endolytic transglycosylase MltG"/>
    <property type="match status" value="1"/>
</dbReference>
<dbReference type="EC" id="4.2.2.29" evidence="7"/>
<dbReference type="PANTHER" id="PTHR30518">
    <property type="entry name" value="ENDOLYTIC MUREIN TRANSGLYCOSYLASE"/>
    <property type="match status" value="1"/>
</dbReference>
<protein>
    <recommendedName>
        <fullName evidence="7">Endolytic murein transglycosylase</fullName>
        <ecNumber evidence="7">4.2.2.29</ecNumber>
    </recommendedName>
    <alternativeName>
        <fullName evidence="7">Peptidoglycan lytic transglycosylase</fullName>
    </alternativeName>
    <alternativeName>
        <fullName evidence="7">Peptidoglycan polymerization terminase</fullName>
    </alternativeName>
</protein>
<dbReference type="FunFam" id="3.30.160.60:FF:000242">
    <property type="entry name" value="Endolytic murein transglycosylase"/>
    <property type="match status" value="1"/>
</dbReference>
<comment type="similarity">
    <text evidence="7">Belongs to the transglycosylase MltG family.</text>
</comment>
<dbReference type="RefSeq" id="WP_075568872.1">
    <property type="nucleotide sequence ID" value="NZ_MSDO01000003.1"/>
</dbReference>
<evidence type="ECO:0000313" key="8">
    <source>
        <dbReference type="EMBL" id="OLO05651.1"/>
    </source>
</evidence>
<name>A0A1Q8SW49_9GAMM</name>
<dbReference type="Pfam" id="PF02618">
    <property type="entry name" value="YceG"/>
    <property type="match status" value="1"/>
</dbReference>
<dbReference type="EMBL" id="MSDO01000003">
    <property type="protein sequence ID" value="OLO05651.1"/>
    <property type="molecule type" value="Genomic_DNA"/>
</dbReference>
<sequence>MNMRVLKILIVLLLLATVVVFGGFHYWQKQLDAPIALEERTVYEVPQGAAFNRVIRDLESQGIIEAAWPYRILARIAPKATQGLRAGEFEIDPGMNGRQLIAHLSSDQVVTYRLTVPEGWTFKQMRRLLDRAPKLEHRTREMSDEEVMAALGHAGTYPEGQFFPDTYRYHKGVTDTELLRRAYDRMQQTLKTVWDERDDDLPIDSSYQALILASLIERETGVATERKQIAGVFTRRLEKGMRLQTDPTVIYGMGDSYVGNITRADLQRQNAYNTYVIEGLPPTPIAMPGLGSLEAAVHPADGDTLYFVAKGDGSHQFSRTLQEHNAAVRRYILNRD</sequence>
<gene>
    <name evidence="7" type="primary">mltG</name>
    <name evidence="8" type="ORF">BTW07_04060</name>
</gene>